<protein>
    <submittedName>
        <fullName evidence="1">Alpha/beta hydrolase</fullName>
    </submittedName>
</protein>
<gene>
    <name evidence="1" type="ORF">E3U55_03560</name>
</gene>
<comment type="caution">
    <text evidence="1">The sequence shown here is derived from an EMBL/GenBank/DDBJ whole genome shotgun (WGS) entry which is preliminary data.</text>
</comment>
<dbReference type="AlphaFoldDB" id="A0A4Y8IQF4"/>
<keyword evidence="2" id="KW-1185">Reference proteome</keyword>
<evidence type="ECO:0000313" key="2">
    <source>
        <dbReference type="Proteomes" id="UP000297975"/>
    </source>
</evidence>
<dbReference type="InterPro" id="IPR029058">
    <property type="entry name" value="AB_hydrolase_fold"/>
</dbReference>
<name>A0A4Y8IQF4_9BACI</name>
<dbReference type="Gene3D" id="3.40.50.1820">
    <property type="entry name" value="alpha/beta hydrolase"/>
    <property type="match status" value="1"/>
</dbReference>
<dbReference type="Proteomes" id="UP000297975">
    <property type="component" value="Unassembled WGS sequence"/>
</dbReference>
<reference evidence="1 2" key="1">
    <citation type="submission" date="2019-03" db="EMBL/GenBank/DDBJ databases">
        <authorList>
            <person name="He R.-H."/>
        </authorList>
    </citation>
    <scope>NUCLEOTIDE SEQUENCE [LARGE SCALE GENOMIC DNA]</scope>
    <source>
        <strain evidence="2">SH 714</strain>
    </source>
</reference>
<dbReference type="GO" id="GO:0016787">
    <property type="term" value="F:hydrolase activity"/>
    <property type="evidence" value="ECO:0007669"/>
    <property type="project" value="UniProtKB-KW"/>
</dbReference>
<dbReference type="EMBL" id="SOPW01000003">
    <property type="protein sequence ID" value="TFB23902.1"/>
    <property type="molecule type" value="Genomic_DNA"/>
</dbReference>
<sequence>MSLEGAEQLARIVNGLKELEDTYHHLPLEAPEVFAKIIRDFMNQTTT</sequence>
<dbReference type="SUPFAM" id="SSF53474">
    <property type="entry name" value="alpha/beta-Hydrolases"/>
    <property type="match status" value="1"/>
</dbReference>
<proteinExistence type="predicted"/>
<organism evidence="1 2">
    <name type="scientific">Filobacillus milosensis</name>
    <dbReference type="NCBI Taxonomy" id="94137"/>
    <lineage>
        <taxon>Bacteria</taxon>
        <taxon>Bacillati</taxon>
        <taxon>Bacillota</taxon>
        <taxon>Bacilli</taxon>
        <taxon>Bacillales</taxon>
        <taxon>Bacillaceae</taxon>
        <taxon>Filobacillus</taxon>
    </lineage>
</organism>
<dbReference type="RefSeq" id="WP_134338962.1">
    <property type="nucleotide sequence ID" value="NZ_SOPW01000003.1"/>
</dbReference>
<keyword evidence="1" id="KW-0378">Hydrolase</keyword>
<accession>A0A4Y8IQF4</accession>
<evidence type="ECO:0000313" key="1">
    <source>
        <dbReference type="EMBL" id="TFB23902.1"/>
    </source>
</evidence>